<dbReference type="Proteomes" id="UP000057737">
    <property type="component" value="Unassembled WGS sequence"/>
</dbReference>
<comment type="caution">
    <text evidence="1">The sequence shown here is derived from an EMBL/GenBank/DDBJ whole genome shotgun (WGS) entry which is preliminary data.</text>
</comment>
<accession>A0A109JT56</accession>
<name>A0A109JT56_9BRAD</name>
<dbReference type="AlphaFoldDB" id="A0A109JT56"/>
<evidence type="ECO:0000313" key="1">
    <source>
        <dbReference type="EMBL" id="KWV54631.1"/>
    </source>
</evidence>
<reference evidence="1 2" key="1">
    <citation type="submission" date="2015-11" db="EMBL/GenBank/DDBJ databases">
        <title>Draft Genome Sequence of the Strain BR 10303 (Bradyrhizobium sp.) isolated from nodules of Centrolobium paraense.</title>
        <authorList>
            <person name="Zelli J.E."/>
            <person name="Simoes-Araujo J.L."/>
            <person name="Barauna A.C."/>
            <person name="Silva K."/>
        </authorList>
    </citation>
    <scope>NUCLEOTIDE SEQUENCE [LARGE SCALE GENOMIC DNA]</scope>
    <source>
        <strain evidence="1 2">BR 10303</strain>
    </source>
</reference>
<proteinExistence type="predicted"/>
<organism evidence="1 2">
    <name type="scientific">Bradyrhizobium macuxiense</name>
    <dbReference type="NCBI Taxonomy" id="1755647"/>
    <lineage>
        <taxon>Bacteria</taxon>
        <taxon>Pseudomonadati</taxon>
        <taxon>Pseudomonadota</taxon>
        <taxon>Alphaproteobacteria</taxon>
        <taxon>Hyphomicrobiales</taxon>
        <taxon>Nitrobacteraceae</taxon>
        <taxon>Bradyrhizobium</taxon>
    </lineage>
</organism>
<keyword evidence="2" id="KW-1185">Reference proteome</keyword>
<protein>
    <submittedName>
        <fullName evidence="1">Uncharacterized protein</fullName>
    </submittedName>
</protein>
<dbReference type="EMBL" id="LNCU01000070">
    <property type="protein sequence ID" value="KWV54631.1"/>
    <property type="molecule type" value="Genomic_DNA"/>
</dbReference>
<evidence type="ECO:0000313" key="2">
    <source>
        <dbReference type="Proteomes" id="UP000057737"/>
    </source>
</evidence>
<sequence>MRPAFTSWLRRLTLSGWRDIASAPFDCAIELAVIDDKRHPLGFPCVRRAEGWFDLGTMQPVATAPTHWRYWQPDVPPMSCC</sequence>
<gene>
    <name evidence="1" type="ORF">AS156_06505</name>
</gene>